<proteinExistence type="predicted"/>
<organism evidence="1 2">
    <name type="scientific">Gordonia phage ClubL</name>
    <dbReference type="NCBI Taxonomy" id="1838065"/>
    <lineage>
        <taxon>Viruses</taxon>
        <taxon>Duplodnaviria</taxon>
        <taxon>Heunggongvirae</taxon>
        <taxon>Uroviricota</taxon>
        <taxon>Caudoviricetes</taxon>
        <taxon>Smoothievirus</taxon>
        <taxon>Smoothievirus clubL</taxon>
    </lineage>
</organism>
<dbReference type="KEGG" id="vg:28803372"/>
<accession>A0A160DFF4</accession>
<keyword evidence="2" id="KW-1185">Reference proteome</keyword>
<evidence type="ECO:0000313" key="1">
    <source>
        <dbReference type="EMBL" id="ANA86655.1"/>
    </source>
</evidence>
<reference evidence="1 2" key="1">
    <citation type="submission" date="2016-03" db="EMBL/GenBank/DDBJ databases">
        <authorList>
            <person name="Montgomery M.T."/>
            <person name="Guerrero C.A."/>
            <person name="Mavrich T.N."/>
            <person name="Pope W.H."/>
            <person name="Garlena R.A."/>
            <person name="Russell D.A."/>
            <person name="Jacobs-Sera D."/>
            <person name="Hendrix R.W."/>
            <person name="Hatfull G.F."/>
        </authorList>
    </citation>
    <scope>NUCLEOTIDE SEQUENCE [LARGE SCALE GENOMIC DNA]</scope>
</reference>
<dbReference type="GeneID" id="28803372"/>
<name>A0A160DFF4_9CAUD</name>
<dbReference type="RefSeq" id="YP_009273193.1">
    <property type="nucleotide sequence ID" value="NC_030901.1"/>
</dbReference>
<evidence type="ECO:0000313" key="2">
    <source>
        <dbReference type="Proteomes" id="UP000203982"/>
    </source>
</evidence>
<dbReference type="Proteomes" id="UP000203982">
    <property type="component" value="Segment"/>
</dbReference>
<sequence>MILQTALDMHITEQYRQHCDMHDRHGWDGKLTPEGFLSEDYQGEGSQFDIAREVGTRVAAELGEFVSWGVFDNCREHGVTVSNAYGWTFCFYEHRNSDEICIEGCPTAEVQSWGPYSDTSKHDVLGQARWMDYDSAAAQMVAILNAATSFDVTRDDLRAAASAAVSEVVRSVRS</sequence>
<gene>
    <name evidence="1" type="primary">158</name>
    <name evidence="1" type="ORF">PBI_CLUBL_158</name>
</gene>
<dbReference type="EMBL" id="KU998246">
    <property type="protein sequence ID" value="ANA86655.1"/>
    <property type="molecule type" value="Genomic_DNA"/>
</dbReference>
<protein>
    <submittedName>
        <fullName evidence="1">Uncharacterized protein</fullName>
    </submittedName>
</protein>